<dbReference type="Pfam" id="PF16903">
    <property type="entry name" value="Capsid_N"/>
    <property type="match status" value="1"/>
</dbReference>
<dbReference type="Gene3D" id="2.70.9.10">
    <property type="entry name" value="Adenovirus Type 2 Hexon, domain 4"/>
    <property type="match status" value="1"/>
</dbReference>
<dbReference type="InterPro" id="IPR007542">
    <property type="entry name" value="MCP_C"/>
</dbReference>
<organism evidence="3">
    <name type="scientific">viral metagenome</name>
    <dbReference type="NCBI Taxonomy" id="1070528"/>
    <lineage>
        <taxon>unclassified sequences</taxon>
        <taxon>metagenomes</taxon>
        <taxon>organismal metagenomes</taxon>
    </lineage>
</organism>
<dbReference type="GO" id="GO:0005198">
    <property type="term" value="F:structural molecule activity"/>
    <property type="evidence" value="ECO:0007669"/>
    <property type="project" value="InterPro"/>
</dbReference>
<dbReference type="InterPro" id="IPR031654">
    <property type="entry name" value="Capsid_N"/>
</dbReference>
<name>A0A6C0CGC2_9ZZZZ</name>
<protein>
    <recommendedName>
        <fullName evidence="4">Major capsid protein C-terminal domain-containing protein</fullName>
    </recommendedName>
</protein>
<dbReference type="InterPro" id="IPR016112">
    <property type="entry name" value="VP_dsDNA_II"/>
</dbReference>
<dbReference type="SUPFAM" id="SSF49749">
    <property type="entry name" value="Group II dsDNA viruses VP"/>
    <property type="match status" value="2"/>
</dbReference>
<reference evidence="3" key="1">
    <citation type="journal article" date="2020" name="Nature">
        <title>Giant virus diversity and host interactions through global metagenomics.</title>
        <authorList>
            <person name="Schulz F."/>
            <person name="Roux S."/>
            <person name="Paez-Espino D."/>
            <person name="Jungbluth S."/>
            <person name="Walsh D.A."/>
            <person name="Denef V.J."/>
            <person name="McMahon K.D."/>
            <person name="Konstantinidis K.T."/>
            <person name="Eloe-Fadrosh E.A."/>
            <person name="Kyrpides N.C."/>
            <person name="Woyke T."/>
        </authorList>
    </citation>
    <scope>NUCLEOTIDE SEQUENCE</scope>
    <source>
        <strain evidence="3">GVMAG-M-3300021079-18</strain>
    </source>
</reference>
<accession>A0A6C0CGC2</accession>
<sequence>MSSSGQATASISGGWLDLGTLSGVDTVLYEPLEAGAELESIHSKDINPITYFARLPVPLKATGQATQANYTYAKTADFAGNTWFTFTTPDITVNLDQQALYRIAFTPNLGHNVVDLVQLYVNEIPLVSFDSVTMDFFSEINLGAGQYEGYMLGIGNTTKALTFGSHLAPVSVRVPLHELFFCQKNRPSPQDDFPLCAAKFNTLSLQINFVESLTSVIRIQHNTAVSGAPVWTNVSPQSVNLSTILTVSGSNGLTMPLPQVWCEYAVVLAAERVAFQAAPIDLVIQQVQAFTGPKVLAGDTRQPFNFSYPTRYLTFGARNATASALNNFSNFSTNPTNEAAGLDPCRQVTLWYDNTPRIANMPGEHFSQLETQFHAARIPAKPGVHLLAYCEDTTSSEIDGSTNYSKLSTDLEINIVELSTDSDDAATPACQYSLEIRSCVMNIIRFEDGVVAFPSF</sequence>
<feature type="domain" description="Major capsid protein C-terminal" evidence="1">
    <location>
        <begin position="271"/>
        <end position="450"/>
    </location>
</feature>
<evidence type="ECO:0000259" key="2">
    <source>
        <dbReference type="Pfam" id="PF16903"/>
    </source>
</evidence>
<feature type="domain" description="Major capsid protein N-terminal" evidence="2">
    <location>
        <begin position="49"/>
        <end position="228"/>
    </location>
</feature>
<dbReference type="InterPro" id="IPR038519">
    <property type="entry name" value="MCP_C_sf"/>
</dbReference>
<evidence type="ECO:0000313" key="3">
    <source>
        <dbReference type="EMBL" id="QHT03638.1"/>
    </source>
</evidence>
<dbReference type="AlphaFoldDB" id="A0A6C0CGC2"/>
<evidence type="ECO:0000259" key="1">
    <source>
        <dbReference type="Pfam" id="PF04451"/>
    </source>
</evidence>
<evidence type="ECO:0008006" key="4">
    <source>
        <dbReference type="Google" id="ProtNLM"/>
    </source>
</evidence>
<dbReference type="EMBL" id="MN739415">
    <property type="protein sequence ID" value="QHT03638.1"/>
    <property type="molecule type" value="Genomic_DNA"/>
</dbReference>
<proteinExistence type="predicted"/>
<dbReference type="Pfam" id="PF04451">
    <property type="entry name" value="Capsid_NCLDV"/>
    <property type="match status" value="1"/>
</dbReference>
<dbReference type="Gene3D" id="2.70.9.20">
    <property type="entry name" value="Major capsid protein Vp54"/>
    <property type="match status" value="1"/>
</dbReference>